<gene>
    <name evidence="2" type="ORF">JWV37_02320</name>
</gene>
<dbReference type="Gene3D" id="3.40.50.880">
    <property type="match status" value="1"/>
</dbReference>
<dbReference type="NCBIfam" id="TIGR01383">
    <property type="entry name" value="not_thiJ"/>
    <property type="match status" value="1"/>
</dbReference>
<protein>
    <submittedName>
        <fullName evidence="2">DJ-1/PfpI family protein</fullName>
    </submittedName>
</protein>
<reference evidence="2 3" key="2">
    <citation type="submission" date="2021-02" db="EMBL/GenBank/DDBJ databases">
        <title>Sulfurospirillum tamanensis sp. nov.</title>
        <authorList>
            <person name="Frolova A."/>
            <person name="Merkel A."/>
            <person name="Slobodkin A."/>
        </authorList>
    </citation>
    <scope>NUCLEOTIDE SEQUENCE [LARGE SCALE GENOMIC DNA]</scope>
    <source>
        <strain evidence="2 3">T05b</strain>
    </source>
</reference>
<dbReference type="InterPro" id="IPR002818">
    <property type="entry name" value="DJ-1/PfpI"/>
</dbReference>
<evidence type="ECO:0000259" key="1">
    <source>
        <dbReference type="Pfam" id="PF01965"/>
    </source>
</evidence>
<dbReference type="InterPro" id="IPR029062">
    <property type="entry name" value="Class_I_gatase-like"/>
</dbReference>
<dbReference type="CDD" id="cd03135">
    <property type="entry name" value="GATase1_DJ-1"/>
    <property type="match status" value="1"/>
</dbReference>
<dbReference type="EMBL" id="JAFHKK010000003">
    <property type="protein sequence ID" value="MBN2963602.1"/>
    <property type="molecule type" value="Genomic_DNA"/>
</dbReference>
<keyword evidence="3" id="KW-1185">Reference proteome</keyword>
<dbReference type="Proteomes" id="UP000703590">
    <property type="component" value="Unassembled WGS sequence"/>
</dbReference>
<reference evidence="3" key="1">
    <citation type="submission" date="2021-02" db="EMBL/GenBank/DDBJ databases">
        <title>Sulfurospirillum tamanensis sp. nov.</title>
        <authorList>
            <person name="Merkel A.Y."/>
        </authorList>
    </citation>
    <scope>NUCLEOTIDE SEQUENCE [LARGE SCALE GENOMIC DNA]</scope>
    <source>
        <strain evidence="3">T05b</strain>
    </source>
</reference>
<dbReference type="PANTHER" id="PTHR48094:SF12">
    <property type="entry name" value="PARKINSON DISEASE PROTEIN 7 HOMOLOG"/>
    <property type="match status" value="1"/>
</dbReference>
<evidence type="ECO:0000313" key="2">
    <source>
        <dbReference type="EMBL" id="MBN2963602.1"/>
    </source>
</evidence>
<name>A0ABS2WPV7_9BACT</name>
<dbReference type="InterPro" id="IPR006287">
    <property type="entry name" value="DJ-1"/>
</dbReference>
<dbReference type="InterPro" id="IPR050325">
    <property type="entry name" value="Prot/Nucl_acid_deglycase"/>
</dbReference>
<sequence length="185" mass="20090">MERTVLILLANGFEEIEAVTLIDVLRRAQIRVISAGLDREAVMGAHGIVIHADMVLSEVVADVCDMVVLPGGMPGAKHLAESEAVMELLQAFDRDNKRIGAICAAPWALKNAGVLKEHYTCYPSFEAVINAPGYLSTCSVVHHHNTMTSRGPATAMEFALEIVKELCGEERFVAVKEALLFGDMQ</sequence>
<dbReference type="RefSeq" id="WP_205458041.1">
    <property type="nucleotide sequence ID" value="NZ_JAFHKK010000003.1"/>
</dbReference>
<dbReference type="Pfam" id="PF01965">
    <property type="entry name" value="DJ-1_PfpI"/>
    <property type="match status" value="1"/>
</dbReference>
<feature type="domain" description="DJ-1/PfpI" evidence="1">
    <location>
        <begin position="4"/>
        <end position="165"/>
    </location>
</feature>
<dbReference type="PANTHER" id="PTHR48094">
    <property type="entry name" value="PROTEIN/NUCLEIC ACID DEGLYCASE DJ-1-RELATED"/>
    <property type="match status" value="1"/>
</dbReference>
<organism evidence="2 3">
    <name type="scientific">Sulfurospirillum tamanense</name>
    <dbReference type="NCBI Taxonomy" id="2813362"/>
    <lineage>
        <taxon>Bacteria</taxon>
        <taxon>Pseudomonadati</taxon>
        <taxon>Campylobacterota</taxon>
        <taxon>Epsilonproteobacteria</taxon>
        <taxon>Campylobacterales</taxon>
        <taxon>Sulfurospirillaceae</taxon>
        <taxon>Sulfurospirillum</taxon>
    </lineage>
</organism>
<comment type="caution">
    <text evidence="2">The sequence shown here is derived from an EMBL/GenBank/DDBJ whole genome shotgun (WGS) entry which is preliminary data.</text>
</comment>
<dbReference type="SUPFAM" id="SSF52317">
    <property type="entry name" value="Class I glutamine amidotransferase-like"/>
    <property type="match status" value="1"/>
</dbReference>
<proteinExistence type="predicted"/>
<accession>A0ABS2WPV7</accession>
<evidence type="ECO:0000313" key="3">
    <source>
        <dbReference type="Proteomes" id="UP000703590"/>
    </source>
</evidence>